<comment type="caution">
    <text evidence="15">The sequence shown here is derived from an EMBL/GenBank/DDBJ whole genome shotgun (WGS) entry which is preliminary data.</text>
</comment>
<feature type="domain" description="STT3/PglB/AglB core" evidence="14">
    <location>
        <begin position="56"/>
        <end position="108"/>
    </location>
</feature>
<comment type="subcellular location">
    <subcellularLocation>
        <location evidence="3">Endomembrane system</location>
        <topology evidence="3">Multi-pass membrane protein</topology>
    </subcellularLocation>
</comment>
<evidence type="ECO:0000256" key="3">
    <source>
        <dbReference type="ARBA" id="ARBA00004127"/>
    </source>
</evidence>
<dbReference type="GO" id="GO:0016020">
    <property type="term" value="C:membrane"/>
    <property type="evidence" value="ECO:0007669"/>
    <property type="project" value="InterPro"/>
</dbReference>
<keyword evidence="9" id="KW-0479">Metal-binding</keyword>
<dbReference type="UniPathway" id="UPA00378"/>
<evidence type="ECO:0000256" key="7">
    <source>
        <dbReference type="ARBA" id="ARBA00022679"/>
    </source>
</evidence>
<name>A0A8H5C616_9AGAR</name>
<reference evidence="15 16" key="1">
    <citation type="journal article" date="2020" name="ISME J.">
        <title>Uncovering the hidden diversity of litter-decomposition mechanisms in mushroom-forming fungi.</title>
        <authorList>
            <person name="Floudas D."/>
            <person name="Bentzer J."/>
            <person name="Ahren D."/>
            <person name="Johansson T."/>
            <person name="Persson P."/>
            <person name="Tunlid A."/>
        </authorList>
    </citation>
    <scope>NUCLEOTIDE SEQUENCE [LARGE SCALE GENOMIC DNA]</scope>
    <source>
        <strain evidence="15 16">CBS 406.79</strain>
    </source>
</reference>
<comment type="similarity">
    <text evidence="5">Belongs to the STT3 family.</text>
</comment>
<protein>
    <recommendedName>
        <fullName evidence="14">STT3/PglB/AglB core domain-containing protein</fullName>
    </recommendedName>
</protein>
<keyword evidence="11" id="KW-1133">Transmembrane helix</keyword>
<dbReference type="GO" id="GO:0018279">
    <property type="term" value="P:protein N-linked glycosylation via asparagine"/>
    <property type="evidence" value="ECO:0007669"/>
    <property type="project" value="TreeGrafter"/>
</dbReference>
<dbReference type="GO" id="GO:0004579">
    <property type="term" value="F:dolichyl-diphosphooligosaccharide-protein glycotransferase activity"/>
    <property type="evidence" value="ECO:0007669"/>
    <property type="project" value="TreeGrafter"/>
</dbReference>
<dbReference type="PANTHER" id="PTHR13872:SF1">
    <property type="entry name" value="DOLICHYL-DIPHOSPHOOLIGOSACCHARIDE--PROTEIN GLYCOSYLTRANSFERASE SUBUNIT STT3B"/>
    <property type="match status" value="1"/>
</dbReference>
<dbReference type="GO" id="GO:0046872">
    <property type="term" value="F:metal ion binding"/>
    <property type="evidence" value="ECO:0007669"/>
    <property type="project" value="UniProtKB-KW"/>
</dbReference>
<dbReference type="GO" id="GO:0043687">
    <property type="term" value="P:post-translational protein modification"/>
    <property type="evidence" value="ECO:0007669"/>
    <property type="project" value="TreeGrafter"/>
</dbReference>
<evidence type="ECO:0000256" key="2">
    <source>
        <dbReference type="ARBA" id="ARBA00001946"/>
    </source>
</evidence>
<dbReference type="AlphaFoldDB" id="A0A8H5C616"/>
<evidence type="ECO:0000256" key="11">
    <source>
        <dbReference type="ARBA" id="ARBA00022989"/>
    </source>
</evidence>
<keyword evidence="7" id="KW-0808">Transferase</keyword>
<keyword evidence="6" id="KW-0328">Glycosyltransferase</keyword>
<accession>A0A8H5C616</accession>
<evidence type="ECO:0000256" key="4">
    <source>
        <dbReference type="ARBA" id="ARBA00004922"/>
    </source>
</evidence>
<comment type="pathway">
    <text evidence="4">Protein modification; protein glycosylation.</text>
</comment>
<keyword evidence="13" id="KW-0464">Manganese</keyword>
<sequence>MQLECSSFLSSTVHGSPPVHTLLPPLSWPLKTPMGRSTSLTTTGSLLLAQNEHPQDAVVMSWWDYGYQIAGMADRGTLVDNNTWNNTHIATVGKAMSSTEEVAYPILRKHDVDYVLVIFGGLLGYSGDDINKFLWMVRIAQGVSTQTWLFYSDFVILPSRYGLMKSKNQITLHLRESTESMTEQVTAWKNSLMYKMSYYRFSELYGGGNALDRVRNQHIPKVGPTLDYLEEAFTTENWIVRIYKVRKEDPLGRDLKTANAFAQGKRGREEELEVGEGLLFDSKLHW</sequence>
<comment type="cofactor">
    <cofactor evidence="1">
        <name>Mn(2+)</name>
        <dbReference type="ChEBI" id="CHEBI:29035"/>
    </cofactor>
</comment>
<evidence type="ECO:0000256" key="8">
    <source>
        <dbReference type="ARBA" id="ARBA00022692"/>
    </source>
</evidence>
<evidence type="ECO:0000256" key="12">
    <source>
        <dbReference type="ARBA" id="ARBA00023136"/>
    </source>
</evidence>
<gene>
    <name evidence="15" type="ORF">D9757_015165</name>
</gene>
<dbReference type="PANTHER" id="PTHR13872">
    <property type="entry name" value="DOLICHYL-DIPHOSPHOOLIGOSACCHARIDE--PROTEIN GLYCOSYLTRANSFERASE SUBUNIT"/>
    <property type="match status" value="1"/>
</dbReference>
<evidence type="ECO:0000259" key="14">
    <source>
        <dbReference type="Pfam" id="PF21436"/>
    </source>
</evidence>
<dbReference type="EMBL" id="JAACJN010000662">
    <property type="protein sequence ID" value="KAF5335867.1"/>
    <property type="molecule type" value="Genomic_DNA"/>
</dbReference>
<keyword evidence="10" id="KW-0460">Magnesium</keyword>
<dbReference type="Gene3D" id="3.40.50.12610">
    <property type="match status" value="1"/>
</dbReference>
<evidence type="ECO:0000256" key="9">
    <source>
        <dbReference type="ARBA" id="ARBA00022723"/>
    </source>
</evidence>
<organism evidence="15 16">
    <name type="scientific">Collybiopsis confluens</name>
    <dbReference type="NCBI Taxonomy" id="2823264"/>
    <lineage>
        <taxon>Eukaryota</taxon>
        <taxon>Fungi</taxon>
        <taxon>Dikarya</taxon>
        <taxon>Basidiomycota</taxon>
        <taxon>Agaricomycotina</taxon>
        <taxon>Agaricomycetes</taxon>
        <taxon>Agaricomycetidae</taxon>
        <taxon>Agaricales</taxon>
        <taxon>Marasmiineae</taxon>
        <taxon>Omphalotaceae</taxon>
        <taxon>Collybiopsis</taxon>
    </lineage>
</organism>
<comment type="cofactor">
    <cofactor evidence="2">
        <name>Mg(2+)</name>
        <dbReference type="ChEBI" id="CHEBI:18420"/>
    </cofactor>
</comment>
<evidence type="ECO:0000313" key="16">
    <source>
        <dbReference type="Proteomes" id="UP000518752"/>
    </source>
</evidence>
<evidence type="ECO:0000313" key="15">
    <source>
        <dbReference type="EMBL" id="KAF5335867.1"/>
    </source>
</evidence>
<dbReference type="GO" id="GO:0012505">
    <property type="term" value="C:endomembrane system"/>
    <property type="evidence" value="ECO:0007669"/>
    <property type="project" value="UniProtKB-SubCell"/>
</dbReference>
<dbReference type="InterPro" id="IPR003674">
    <property type="entry name" value="Oligo_trans_STT3"/>
</dbReference>
<keyword evidence="16" id="KW-1185">Reference proteome</keyword>
<evidence type="ECO:0000256" key="6">
    <source>
        <dbReference type="ARBA" id="ARBA00022676"/>
    </source>
</evidence>
<dbReference type="Proteomes" id="UP000518752">
    <property type="component" value="Unassembled WGS sequence"/>
</dbReference>
<dbReference type="InterPro" id="IPR048999">
    <property type="entry name" value="STT3-PglB_core"/>
</dbReference>
<evidence type="ECO:0000256" key="5">
    <source>
        <dbReference type="ARBA" id="ARBA00010810"/>
    </source>
</evidence>
<keyword evidence="8" id="KW-0812">Transmembrane</keyword>
<evidence type="ECO:0000256" key="10">
    <source>
        <dbReference type="ARBA" id="ARBA00022842"/>
    </source>
</evidence>
<proteinExistence type="inferred from homology"/>
<evidence type="ECO:0000256" key="1">
    <source>
        <dbReference type="ARBA" id="ARBA00001936"/>
    </source>
</evidence>
<keyword evidence="12" id="KW-0472">Membrane</keyword>
<evidence type="ECO:0000256" key="13">
    <source>
        <dbReference type="ARBA" id="ARBA00023211"/>
    </source>
</evidence>
<dbReference type="Pfam" id="PF21436">
    <property type="entry name" value="STT3-PglB_core"/>
    <property type="match status" value="1"/>
</dbReference>
<dbReference type="OrthoDB" id="2975700at2759"/>